<protein>
    <submittedName>
        <fullName evidence="2">Uncharacterized protein</fullName>
    </submittedName>
</protein>
<reference evidence="2" key="1">
    <citation type="submission" date="2022-11" db="EMBL/GenBank/DDBJ databases">
        <authorList>
            <person name="Wang Z."/>
        </authorList>
    </citation>
    <scope>NUCLEOTIDE SEQUENCE</scope>
    <source>
        <strain evidence="2">P2000</strain>
    </source>
</reference>
<keyword evidence="1" id="KW-1133">Transmembrane helix</keyword>
<accession>A0AAP8V9L6</accession>
<proteinExistence type="predicted"/>
<dbReference type="Proteomes" id="UP001151834">
    <property type="component" value="Unassembled WGS sequence"/>
</dbReference>
<reference evidence="2" key="2">
    <citation type="journal article" date="2023" name="Front Nutr">
        <title>Lactiplantibacillus pentosus P2020 protects the hyperuricemia and renal inflammation in mice.</title>
        <authorList>
            <person name="Wang Z."/>
            <person name="Song L."/>
            <person name="Li X."/>
            <person name="Xiao Y."/>
            <person name="Huang Y."/>
            <person name="Zhang Y."/>
            <person name="Li J."/>
            <person name="Li M."/>
            <person name="Ren Z."/>
        </authorList>
    </citation>
    <scope>NUCLEOTIDE SEQUENCE</scope>
    <source>
        <strain evidence="2">P2000</strain>
    </source>
</reference>
<dbReference type="GeneID" id="49393969"/>
<gene>
    <name evidence="2" type="ORF">OOJ94_08995</name>
</gene>
<sequence>MRQISNGGERSVGHRISVIVVGVTCGGLSWLQASTVVHAAIRPLAGPASQATLTSAVNWESLWLLLAMALIGSGCWWLSRRS</sequence>
<dbReference type="EMBL" id="JAPEQV010000009">
    <property type="protein sequence ID" value="MDF2312954.1"/>
    <property type="molecule type" value="Genomic_DNA"/>
</dbReference>
<dbReference type="AlphaFoldDB" id="A0AAP8V9L6"/>
<keyword evidence="1" id="KW-0812">Transmembrane</keyword>
<name>A0AAP8V9L6_LACPE</name>
<keyword evidence="1" id="KW-0472">Membrane</keyword>
<evidence type="ECO:0000313" key="2">
    <source>
        <dbReference type="EMBL" id="MDF2312954.1"/>
    </source>
</evidence>
<feature type="transmembrane region" description="Helical" evidence="1">
    <location>
        <begin position="61"/>
        <end position="79"/>
    </location>
</feature>
<dbReference type="RefSeq" id="WP_050338704.1">
    <property type="nucleotide sequence ID" value="NZ_BJZC01000018.1"/>
</dbReference>
<feature type="transmembrane region" description="Helical" evidence="1">
    <location>
        <begin position="12"/>
        <end position="41"/>
    </location>
</feature>
<comment type="caution">
    <text evidence="2">The sequence shown here is derived from an EMBL/GenBank/DDBJ whole genome shotgun (WGS) entry which is preliminary data.</text>
</comment>
<evidence type="ECO:0000256" key="1">
    <source>
        <dbReference type="SAM" id="Phobius"/>
    </source>
</evidence>
<organism evidence="2 3">
    <name type="scientific">Lactiplantibacillus pentosus</name>
    <name type="common">Lactobacillus pentosus</name>
    <dbReference type="NCBI Taxonomy" id="1589"/>
    <lineage>
        <taxon>Bacteria</taxon>
        <taxon>Bacillati</taxon>
        <taxon>Bacillota</taxon>
        <taxon>Bacilli</taxon>
        <taxon>Lactobacillales</taxon>
        <taxon>Lactobacillaceae</taxon>
        <taxon>Lactiplantibacillus</taxon>
    </lineage>
</organism>
<evidence type="ECO:0000313" key="3">
    <source>
        <dbReference type="Proteomes" id="UP001151834"/>
    </source>
</evidence>